<evidence type="ECO:0000259" key="3">
    <source>
        <dbReference type="Pfam" id="PF12172"/>
    </source>
</evidence>
<evidence type="ECO:0000313" key="5">
    <source>
        <dbReference type="Proteomes" id="UP001596180"/>
    </source>
</evidence>
<protein>
    <submittedName>
        <fullName evidence="4">Zn-ribbon domain-containing OB-fold protein</fullName>
    </submittedName>
</protein>
<reference evidence="5" key="1">
    <citation type="journal article" date="2019" name="Int. J. Syst. Evol. Microbiol.">
        <title>The Global Catalogue of Microorganisms (GCM) 10K type strain sequencing project: providing services to taxonomists for standard genome sequencing and annotation.</title>
        <authorList>
            <consortium name="The Broad Institute Genomics Platform"/>
            <consortium name="The Broad Institute Genome Sequencing Center for Infectious Disease"/>
            <person name="Wu L."/>
            <person name="Ma J."/>
        </authorList>
    </citation>
    <scope>NUCLEOTIDE SEQUENCE [LARGE SCALE GENOMIC DNA]</scope>
    <source>
        <strain evidence="5">JCM 10411</strain>
    </source>
</reference>
<sequence>MKLSEAPTAGPITPDPDGPDRPYWDGLRRGELRIPRCRDCGRHVWAPQRICPGCRGAAFDWPVVAPTATVFSWTRTWHPFLPELADHVPYTVVLARLDEVPSVRLLGMLVDDESPLRIGAALHGVIQPAGPLTHDTPVLRWRLSA</sequence>
<feature type="region of interest" description="Disordered" evidence="1">
    <location>
        <begin position="1"/>
        <end position="22"/>
    </location>
</feature>
<feature type="domain" description="ChsH2 rubredoxin-like zinc ribbon" evidence="3">
    <location>
        <begin position="24"/>
        <end position="59"/>
    </location>
</feature>
<dbReference type="Pfam" id="PF12172">
    <property type="entry name" value="zf-ChsH2"/>
    <property type="match status" value="1"/>
</dbReference>
<gene>
    <name evidence="4" type="ORF">ACFPZI_17985</name>
</gene>
<evidence type="ECO:0000313" key="4">
    <source>
        <dbReference type="EMBL" id="MFC5853627.1"/>
    </source>
</evidence>
<keyword evidence="5" id="KW-1185">Reference proteome</keyword>
<accession>A0ABW1DYB0</accession>
<dbReference type="InterPro" id="IPR002878">
    <property type="entry name" value="ChsH2_C"/>
</dbReference>
<evidence type="ECO:0000259" key="2">
    <source>
        <dbReference type="Pfam" id="PF01796"/>
    </source>
</evidence>
<dbReference type="InterPro" id="IPR022002">
    <property type="entry name" value="ChsH2_Znr"/>
</dbReference>
<feature type="domain" description="ChsH2 C-terminal OB-fold" evidence="2">
    <location>
        <begin position="61"/>
        <end position="125"/>
    </location>
</feature>
<dbReference type="EMBL" id="JBHSOA010000037">
    <property type="protein sequence ID" value="MFC5853627.1"/>
    <property type="molecule type" value="Genomic_DNA"/>
</dbReference>
<dbReference type="InterPro" id="IPR012340">
    <property type="entry name" value="NA-bd_OB-fold"/>
</dbReference>
<dbReference type="RefSeq" id="WP_381364176.1">
    <property type="nucleotide sequence ID" value="NZ_JBHSOA010000037.1"/>
</dbReference>
<dbReference type="PANTHER" id="PTHR34075">
    <property type="entry name" value="BLR3430 PROTEIN"/>
    <property type="match status" value="1"/>
</dbReference>
<organism evidence="4 5">
    <name type="scientific">Streptomyces chlorus</name>
    <dbReference type="NCBI Taxonomy" id="887452"/>
    <lineage>
        <taxon>Bacteria</taxon>
        <taxon>Bacillati</taxon>
        <taxon>Actinomycetota</taxon>
        <taxon>Actinomycetes</taxon>
        <taxon>Kitasatosporales</taxon>
        <taxon>Streptomycetaceae</taxon>
        <taxon>Streptomyces</taxon>
    </lineage>
</organism>
<dbReference type="Pfam" id="PF01796">
    <property type="entry name" value="OB_ChsH2_C"/>
    <property type="match status" value="1"/>
</dbReference>
<dbReference type="SUPFAM" id="SSF50249">
    <property type="entry name" value="Nucleic acid-binding proteins"/>
    <property type="match status" value="1"/>
</dbReference>
<dbReference type="PANTHER" id="PTHR34075:SF5">
    <property type="entry name" value="BLR3430 PROTEIN"/>
    <property type="match status" value="1"/>
</dbReference>
<dbReference type="Gene3D" id="6.10.30.10">
    <property type="match status" value="1"/>
</dbReference>
<evidence type="ECO:0000256" key="1">
    <source>
        <dbReference type="SAM" id="MobiDB-lite"/>
    </source>
</evidence>
<dbReference type="InterPro" id="IPR052513">
    <property type="entry name" value="Thioester_dehydratase-like"/>
</dbReference>
<proteinExistence type="predicted"/>
<name>A0ABW1DYB0_9ACTN</name>
<comment type="caution">
    <text evidence="4">The sequence shown here is derived from an EMBL/GenBank/DDBJ whole genome shotgun (WGS) entry which is preliminary data.</text>
</comment>
<dbReference type="Proteomes" id="UP001596180">
    <property type="component" value="Unassembled WGS sequence"/>
</dbReference>